<feature type="transmembrane region" description="Helical" evidence="1">
    <location>
        <begin position="146"/>
        <end position="167"/>
    </location>
</feature>
<evidence type="ECO:0000313" key="2">
    <source>
        <dbReference type="EMBL" id="SFQ82362.1"/>
    </source>
</evidence>
<proteinExistence type="predicted"/>
<organism evidence="2 3">
    <name type="scientific">Hymenobacter arizonensis</name>
    <name type="common">Siccationidurans arizonensis</name>
    <dbReference type="NCBI Taxonomy" id="1227077"/>
    <lineage>
        <taxon>Bacteria</taxon>
        <taxon>Pseudomonadati</taxon>
        <taxon>Bacteroidota</taxon>
        <taxon>Cytophagia</taxon>
        <taxon>Cytophagales</taxon>
        <taxon>Hymenobacteraceae</taxon>
        <taxon>Hymenobacter</taxon>
    </lineage>
</organism>
<dbReference type="RefSeq" id="WP_143080397.1">
    <property type="nucleotide sequence ID" value="NZ_FOXS01000010.1"/>
</dbReference>
<keyword evidence="1" id="KW-0472">Membrane</keyword>
<reference evidence="3" key="1">
    <citation type="submission" date="2016-10" db="EMBL/GenBank/DDBJ databases">
        <authorList>
            <person name="Varghese N."/>
            <person name="Submissions S."/>
        </authorList>
    </citation>
    <scope>NUCLEOTIDE SEQUENCE [LARGE SCALE GENOMIC DNA]</scope>
    <source>
        <strain evidence="3">OR362-8,ATCC BAA-1266,JCM 13504</strain>
    </source>
</reference>
<evidence type="ECO:0000313" key="3">
    <source>
        <dbReference type="Proteomes" id="UP000199029"/>
    </source>
</evidence>
<dbReference type="STRING" id="1227077.SAMN04515668_4794"/>
<name>A0A1I6BN54_HYMAR</name>
<feature type="transmembrane region" description="Helical" evidence="1">
    <location>
        <begin position="54"/>
        <end position="74"/>
    </location>
</feature>
<keyword evidence="1" id="KW-0812">Transmembrane</keyword>
<keyword evidence="1" id="KW-1133">Transmembrane helix</keyword>
<dbReference type="EMBL" id="FOXS01000010">
    <property type="protein sequence ID" value="SFQ82362.1"/>
    <property type="molecule type" value="Genomic_DNA"/>
</dbReference>
<keyword evidence="3" id="KW-1185">Reference proteome</keyword>
<gene>
    <name evidence="2" type="ORF">SAMN04515668_4794</name>
</gene>
<evidence type="ECO:0000256" key="1">
    <source>
        <dbReference type="SAM" id="Phobius"/>
    </source>
</evidence>
<protein>
    <submittedName>
        <fullName evidence="2">Uncharacterized protein</fullName>
    </submittedName>
</protein>
<accession>A0A1I6BN54</accession>
<sequence length="182" mass="20715">MNFLAKSRRRADRWWTGRVLRTPGLYWVEAAARRVAGPRAVWDGWDVRPWPATALWLALTAGLSALCAGWFFLFPDLPLEHQTPGRNALWRVLARGLNHADNPYAAAHELDGWRLAVSAGYNAVVGGCYTRRLRQSPTSFRETLRVAMLIGHLVFFHAWPFFFLLYLMGPKDPTDAGLFDDF</sequence>
<dbReference type="Proteomes" id="UP000199029">
    <property type="component" value="Unassembled WGS sequence"/>
</dbReference>
<dbReference type="AlphaFoldDB" id="A0A1I6BN54"/>